<dbReference type="EMBL" id="KZ270046">
    <property type="protein sequence ID" value="OZC07028.1"/>
    <property type="molecule type" value="Genomic_DNA"/>
</dbReference>
<keyword evidence="8" id="KW-0868">Chloride</keyword>
<dbReference type="CDD" id="cd03683">
    <property type="entry name" value="ClC_1_like"/>
    <property type="match status" value="1"/>
</dbReference>
<dbReference type="SUPFAM" id="SSF81340">
    <property type="entry name" value="Clc chloride channel"/>
    <property type="match status" value="1"/>
</dbReference>
<dbReference type="InterPro" id="IPR046342">
    <property type="entry name" value="CBS_dom_sf"/>
</dbReference>
<dbReference type="InterPro" id="IPR001807">
    <property type="entry name" value="ClC"/>
</dbReference>
<protein>
    <submittedName>
        <fullName evidence="10">Chloride transporter, ClC family</fullName>
    </submittedName>
</protein>
<feature type="transmembrane region" description="Helical" evidence="9">
    <location>
        <begin position="376"/>
        <end position="396"/>
    </location>
</feature>
<evidence type="ECO:0000313" key="11">
    <source>
        <dbReference type="Proteomes" id="UP000242913"/>
    </source>
</evidence>
<dbReference type="Gene3D" id="3.10.580.10">
    <property type="entry name" value="CBS-domain"/>
    <property type="match status" value="2"/>
</dbReference>
<dbReference type="Pfam" id="PF00654">
    <property type="entry name" value="Voltage_CLC"/>
    <property type="match status" value="1"/>
</dbReference>
<dbReference type="PRINTS" id="PR00762">
    <property type="entry name" value="CLCHANNEL"/>
</dbReference>
<evidence type="ECO:0000256" key="4">
    <source>
        <dbReference type="ARBA" id="ARBA00022737"/>
    </source>
</evidence>
<keyword evidence="5 9" id="KW-1133">Transmembrane helix</keyword>
<feature type="transmembrane region" description="Helical" evidence="9">
    <location>
        <begin position="330"/>
        <end position="351"/>
    </location>
</feature>
<keyword evidence="2" id="KW-0813">Transport</keyword>
<dbReference type="GO" id="GO:0005886">
    <property type="term" value="C:plasma membrane"/>
    <property type="evidence" value="ECO:0007669"/>
    <property type="project" value="TreeGrafter"/>
</dbReference>
<sequence>MFDVIFWQILQLNGGNLAVIRHFKTMTEDKTGRWKYKFYDESSDYHDSASTDANADQRGLEEVTEKRALLQSNFSSQSCISEATFNQNFAHMFHRFCSSNNVKLTNGNSVKNKVGFRKKERSFWNIYQPHRTVGMLLMDWIFLAGLGVAMAVLSLILDYGVDKLQTYHVAVMGNFNNTEYATINTLMPYAAWLIYATVLLMLAATIVHYLSINAMGSGVPEVKTILQGVHLKKHLTFRTLISKLIGLMLAIGSGFPLGKEGPFVHMGSVVAHQMRRLVEGNKPVYANESRNYELLAAGCAAGVAATFSAPVGGVLFSIEVTTAYFAVRDYWRGFFTAACSAATFSLLRLWINPFEVTVAALFQTKFRHLSYYPEELLIFAFIGALCGLAGAMFILIHRRYVLFLRRNNFMKRLFQRHWIVYPLTISILYSTITYPRGLGQYLTGQIVFARSLRDFFANCTWHVNPLHVEACSELLIMRWKIYDSIFIKLGIFIVAFYFLVIAASTLPVPAGIFMPAFVIGAAIGRFIGELMALGYPNGLRNDHQLLILPGIYSVVGAVSFCGAVTHTVSVSVIAFELTGQLLHILPVMIAVLLSNIVCSSLQPSFFNSVIKIKHLPYFPDIPKATSWVHEIRVGQIMVKNVKFLTKQSTYYELQELLITTNKLMAYPLVDNPSSMILLGSVSRENLLCLLNQIVGDEARHTEYLRRMQSQSELHEITEDDTYKDETCVNFSTTSVSPKTSLTEIRKHPNAEDLQRSRTGSLEFGINKEPKLKTSVSEYDMRKSKEEQEKRSLNQIEKSYSGHDFRETLGSMLGKITQTFRTRKKEDLEDLSKEERQIWEKQQLSKEIDYSYTTIDPAPFQLVEDTSLYKVHSIFSLLGIQRAYVTKCGVLVGVVAAKEIASAIERIQAGALTAETKRPEEDEYDKKITIENNESESDTDNEDIISPRVELEKTVNNEILEAKFAALHASIEREGPNKYRRKSCPHFPRKSRQSFRIPKYERKSCDIILEKLPNIDGQSTKQNFGLIVEKFKRFRDSISESQKRTIPFIVEKALSKISTQENLDSGSRSSDQFILSPYLTFNDHLKISYSSDLAIRISETQQSAASSRFSSNSNLVHDAFIRTDPKYETNGPVGTISTTTDCFPEPNLSASLVESDVVCDTCVENEEKQATYDAA</sequence>
<gene>
    <name evidence="10" type="ORF">X798_05954</name>
</gene>
<name>A0A238BR19_9BILA</name>
<evidence type="ECO:0000256" key="7">
    <source>
        <dbReference type="ARBA" id="ARBA00023136"/>
    </source>
</evidence>
<dbReference type="InterPro" id="IPR014743">
    <property type="entry name" value="Cl-channel_core"/>
</dbReference>
<keyword evidence="6" id="KW-0406">Ion transport</keyword>
<dbReference type="AlphaFoldDB" id="A0A238BR19"/>
<dbReference type="PANTHER" id="PTHR45720:SF10">
    <property type="entry name" value="CHLORIDE CHANNEL PROTEIN 2"/>
    <property type="match status" value="1"/>
</dbReference>
<evidence type="ECO:0000256" key="3">
    <source>
        <dbReference type="ARBA" id="ARBA00022692"/>
    </source>
</evidence>
<proteinExistence type="predicted"/>
<dbReference type="SUPFAM" id="SSF54631">
    <property type="entry name" value="CBS-domain pair"/>
    <property type="match status" value="1"/>
</dbReference>
<keyword evidence="7 9" id="KW-0472">Membrane</keyword>
<feature type="transmembrane region" description="Helical" evidence="9">
    <location>
        <begin position="545"/>
        <end position="575"/>
    </location>
</feature>
<evidence type="ECO:0000256" key="9">
    <source>
        <dbReference type="SAM" id="Phobius"/>
    </source>
</evidence>
<feature type="transmembrane region" description="Helical" evidence="9">
    <location>
        <begin position="485"/>
        <end position="506"/>
    </location>
</feature>
<feature type="transmembrane region" description="Helical" evidence="9">
    <location>
        <begin position="189"/>
        <end position="210"/>
    </location>
</feature>
<feature type="transmembrane region" description="Helical" evidence="9">
    <location>
        <begin position="512"/>
        <end position="533"/>
    </location>
</feature>
<evidence type="ECO:0000256" key="6">
    <source>
        <dbReference type="ARBA" id="ARBA00023065"/>
    </source>
</evidence>
<organism evidence="10 11">
    <name type="scientific">Onchocerca flexuosa</name>
    <dbReference type="NCBI Taxonomy" id="387005"/>
    <lineage>
        <taxon>Eukaryota</taxon>
        <taxon>Metazoa</taxon>
        <taxon>Ecdysozoa</taxon>
        <taxon>Nematoda</taxon>
        <taxon>Chromadorea</taxon>
        <taxon>Rhabditida</taxon>
        <taxon>Spirurina</taxon>
        <taxon>Spiruromorpha</taxon>
        <taxon>Filarioidea</taxon>
        <taxon>Onchocercidae</taxon>
        <taxon>Onchocerca</taxon>
    </lineage>
</organism>
<dbReference type="Gene3D" id="1.10.3080.10">
    <property type="entry name" value="Clc chloride channel"/>
    <property type="match status" value="1"/>
</dbReference>
<feature type="transmembrane region" description="Helical" evidence="9">
    <location>
        <begin position="581"/>
        <end position="601"/>
    </location>
</feature>
<evidence type="ECO:0000256" key="2">
    <source>
        <dbReference type="ARBA" id="ARBA00022448"/>
    </source>
</evidence>
<evidence type="ECO:0000256" key="5">
    <source>
        <dbReference type="ARBA" id="ARBA00022989"/>
    </source>
</evidence>
<keyword evidence="11" id="KW-1185">Reference proteome</keyword>
<dbReference type="PANTHER" id="PTHR45720">
    <property type="entry name" value="CHLORIDE CHANNEL PROTEIN 2"/>
    <property type="match status" value="1"/>
</dbReference>
<dbReference type="GO" id="GO:0005247">
    <property type="term" value="F:voltage-gated chloride channel activity"/>
    <property type="evidence" value="ECO:0007669"/>
    <property type="project" value="TreeGrafter"/>
</dbReference>
<evidence type="ECO:0000313" key="10">
    <source>
        <dbReference type="EMBL" id="OZC07028.1"/>
    </source>
</evidence>
<feature type="transmembrane region" description="Helical" evidence="9">
    <location>
        <begin position="240"/>
        <end position="258"/>
    </location>
</feature>
<keyword evidence="4" id="KW-0677">Repeat</keyword>
<evidence type="ECO:0000256" key="1">
    <source>
        <dbReference type="ARBA" id="ARBA00004141"/>
    </source>
</evidence>
<accession>A0A238BR19</accession>
<feature type="transmembrane region" description="Helical" evidence="9">
    <location>
        <begin position="136"/>
        <end position="157"/>
    </location>
</feature>
<comment type="subcellular location">
    <subcellularLocation>
        <location evidence="1">Membrane</location>
        <topology evidence="1">Multi-pass membrane protein</topology>
    </subcellularLocation>
</comment>
<dbReference type="OrthoDB" id="4564at2759"/>
<keyword evidence="3 9" id="KW-0812">Transmembrane</keyword>
<dbReference type="FunFam" id="1.10.3080.10:FF:000022">
    <property type="entry name" value="Chloride channel protein"/>
    <property type="match status" value="1"/>
</dbReference>
<dbReference type="InterPro" id="IPR050970">
    <property type="entry name" value="Cl_channel_volt-gated"/>
</dbReference>
<dbReference type="Proteomes" id="UP000242913">
    <property type="component" value="Unassembled WGS sequence"/>
</dbReference>
<feature type="transmembrane region" description="Helical" evidence="9">
    <location>
        <begin position="294"/>
        <end position="318"/>
    </location>
</feature>
<reference evidence="10 11" key="1">
    <citation type="submission" date="2015-12" db="EMBL/GenBank/DDBJ databases">
        <title>Draft genome of the nematode, Onchocerca flexuosa.</title>
        <authorList>
            <person name="Mitreva M."/>
        </authorList>
    </citation>
    <scope>NUCLEOTIDE SEQUENCE [LARGE SCALE GENOMIC DNA]</scope>
    <source>
        <strain evidence="10">Red Deer</strain>
    </source>
</reference>
<evidence type="ECO:0000256" key="8">
    <source>
        <dbReference type="ARBA" id="ARBA00023214"/>
    </source>
</evidence>